<feature type="compositionally biased region" description="Basic and acidic residues" evidence="1">
    <location>
        <begin position="47"/>
        <end position="58"/>
    </location>
</feature>
<feature type="region of interest" description="Disordered" evidence="1">
    <location>
        <begin position="29"/>
        <end position="151"/>
    </location>
</feature>
<comment type="caution">
    <text evidence="3">The sequence shown here is derived from an EMBL/GenBank/DDBJ whole genome shotgun (WGS) entry which is preliminary data.</text>
</comment>
<dbReference type="Proteomes" id="UP001143981">
    <property type="component" value="Unassembled WGS sequence"/>
</dbReference>
<feature type="compositionally biased region" description="Gly residues" evidence="1">
    <location>
        <begin position="32"/>
        <end position="44"/>
    </location>
</feature>
<dbReference type="OrthoDB" id="5582879at2759"/>
<reference evidence="3" key="1">
    <citation type="submission" date="2022-07" db="EMBL/GenBank/DDBJ databases">
        <title>Phylogenomic reconstructions and comparative analyses of Kickxellomycotina fungi.</title>
        <authorList>
            <person name="Reynolds N.K."/>
            <person name="Stajich J.E."/>
            <person name="Barry K."/>
            <person name="Grigoriev I.V."/>
            <person name="Crous P."/>
            <person name="Smith M.E."/>
        </authorList>
    </citation>
    <scope>NUCLEOTIDE SEQUENCE</scope>
    <source>
        <strain evidence="3">BCRC 34381</strain>
    </source>
</reference>
<feature type="compositionally biased region" description="Pro residues" evidence="1">
    <location>
        <begin position="93"/>
        <end position="114"/>
    </location>
</feature>
<feature type="compositionally biased region" description="Low complexity" evidence="1">
    <location>
        <begin position="115"/>
        <end position="133"/>
    </location>
</feature>
<feature type="signal peptide" evidence="2">
    <location>
        <begin position="1"/>
        <end position="19"/>
    </location>
</feature>
<keyword evidence="4" id="KW-1185">Reference proteome</keyword>
<organism evidence="3 4">
    <name type="scientific">Coemansia biformis</name>
    <dbReference type="NCBI Taxonomy" id="1286918"/>
    <lineage>
        <taxon>Eukaryota</taxon>
        <taxon>Fungi</taxon>
        <taxon>Fungi incertae sedis</taxon>
        <taxon>Zoopagomycota</taxon>
        <taxon>Kickxellomycotina</taxon>
        <taxon>Kickxellomycetes</taxon>
        <taxon>Kickxellales</taxon>
        <taxon>Kickxellaceae</taxon>
        <taxon>Coemansia</taxon>
    </lineage>
</organism>
<gene>
    <name evidence="3" type="ORF">LPJ61_006941</name>
</gene>
<accession>A0A9W7XP49</accession>
<evidence type="ECO:0000256" key="2">
    <source>
        <dbReference type="SAM" id="SignalP"/>
    </source>
</evidence>
<evidence type="ECO:0000313" key="3">
    <source>
        <dbReference type="EMBL" id="KAJ1718019.1"/>
    </source>
</evidence>
<evidence type="ECO:0000256" key="1">
    <source>
        <dbReference type="SAM" id="MobiDB-lite"/>
    </source>
</evidence>
<keyword evidence="2" id="KW-0732">Signal</keyword>
<evidence type="ECO:0000313" key="4">
    <source>
        <dbReference type="Proteomes" id="UP001143981"/>
    </source>
</evidence>
<name>A0A9W7XP49_9FUNG</name>
<feature type="chain" id="PRO_5040759895" evidence="2">
    <location>
        <begin position="20"/>
        <end position="300"/>
    </location>
</feature>
<dbReference type="EMBL" id="JANBOI010004032">
    <property type="protein sequence ID" value="KAJ1718019.1"/>
    <property type="molecule type" value="Genomic_DNA"/>
</dbReference>
<sequence>MKLLAVATALTALAAIAAATPDAGPAALKLRQGGGQSSLAGGFGMLARDDKAPDDKAPNDGVGGVADPGQTDANEKPSPSPPASPSKVSNSSSPPPAKPTPSQASPPPSSPSPKPTDSASAATSATTKSTKSTPQPPPSPTGAPCSSNGQKRCAESGAGYQQCQGGVWVSQSCDGANVCGKDDKGNVVCMSPDQATVTRESCSHKGEQRCDATDKTKYQTCDGSHWQTFTCDQANTCQMNGDKVACAGLATGSNGAISYTLHEPLPYEPLSGASSLKAAAFGTLLATALALALALSSAGL</sequence>
<proteinExistence type="predicted"/>
<dbReference type="AlphaFoldDB" id="A0A9W7XP49"/>
<protein>
    <submittedName>
        <fullName evidence="3">Uncharacterized protein</fullName>
    </submittedName>
</protein>
<dbReference type="PRINTS" id="PR01217">
    <property type="entry name" value="PRICHEXTENSN"/>
</dbReference>